<evidence type="ECO:0000313" key="1">
    <source>
        <dbReference type="EMBL" id="ACV22684.1"/>
    </source>
</evidence>
<protein>
    <submittedName>
        <fullName evidence="1">Uncharacterized protein</fullName>
    </submittedName>
</protein>
<sequence>MDFKDITAEQIMAAMKAGSREEIKAYLAEQGIELPAKAPWTVHFTEKNVKDNAMKLWNKAMIEPRVLCADDEHDFQREGSAEMERTAATGTGSSFRYALKCTKCGAVKWISEMPVEA</sequence>
<evidence type="ECO:0000313" key="2">
    <source>
        <dbReference type="Proteomes" id="UP000002026"/>
    </source>
</evidence>
<dbReference type="KEGG" id="shi:Shel_16650"/>
<gene>
    <name evidence="1" type="ordered locus">Shel_16650</name>
</gene>
<dbReference type="HOGENOM" id="CLU_2083299_0_0_11"/>
<dbReference type="EMBL" id="CP001684">
    <property type="protein sequence ID" value="ACV22684.1"/>
    <property type="molecule type" value="Genomic_DNA"/>
</dbReference>
<name>C7N6Z9_SLAHD</name>
<keyword evidence="2" id="KW-1185">Reference proteome</keyword>
<dbReference type="AlphaFoldDB" id="C7N6Z9"/>
<proteinExistence type="predicted"/>
<organism evidence="1 2">
    <name type="scientific">Slackia heliotrinireducens (strain ATCC 29202 / DSM 20476 / NCTC 11029 / RHS 1)</name>
    <name type="common">Peptococcus heliotrinreducens</name>
    <dbReference type="NCBI Taxonomy" id="471855"/>
    <lineage>
        <taxon>Bacteria</taxon>
        <taxon>Bacillati</taxon>
        <taxon>Actinomycetota</taxon>
        <taxon>Coriobacteriia</taxon>
        <taxon>Eggerthellales</taxon>
        <taxon>Eggerthellaceae</taxon>
        <taxon>Slackia</taxon>
    </lineage>
</organism>
<dbReference type="RefSeq" id="WP_012798786.1">
    <property type="nucleotide sequence ID" value="NC_013165.1"/>
</dbReference>
<accession>C7N6Z9</accession>
<dbReference type="Proteomes" id="UP000002026">
    <property type="component" value="Chromosome"/>
</dbReference>
<reference evidence="1 2" key="1">
    <citation type="journal article" date="2009" name="Stand. Genomic Sci.">
        <title>Complete genome sequence of Slackia heliotrinireducens type strain (RHS 1).</title>
        <authorList>
            <person name="Pukall R."/>
            <person name="Lapidus A."/>
            <person name="Nolan M."/>
            <person name="Copeland A."/>
            <person name="Glavina Del Rio T."/>
            <person name="Lucas S."/>
            <person name="Chen F."/>
            <person name="Tice H."/>
            <person name="Cheng J.F."/>
            <person name="Chertkov O."/>
            <person name="Bruce D."/>
            <person name="Goodwin L."/>
            <person name="Kuske C."/>
            <person name="Brettin T."/>
            <person name="Detter J.C."/>
            <person name="Han C."/>
            <person name="Pitluck S."/>
            <person name="Pati A."/>
            <person name="Mavrommatis K."/>
            <person name="Ivanova N."/>
            <person name="Ovchinnikova G."/>
            <person name="Chen A."/>
            <person name="Palaniappan K."/>
            <person name="Schneider S."/>
            <person name="Rohde M."/>
            <person name="Chain P."/>
            <person name="D'haeseleer P."/>
            <person name="Goker M."/>
            <person name="Bristow J."/>
            <person name="Eisen J.A."/>
            <person name="Markowitz V."/>
            <person name="Kyrpides N.C."/>
            <person name="Klenk H.P."/>
            <person name="Hugenholtz P."/>
        </authorList>
    </citation>
    <scope>NUCLEOTIDE SEQUENCE [LARGE SCALE GENOMIC DNA]</scope>
    <source>
        <strain evidence="2">ATCC 29202 / DSM 20476 / NCTC 11029 / RHS 1</strain>
    </source>
</reference>